<organism evidence="1 2">
    <name type="scientific">Ceratodon purpureus</name>
    <name type="common">Fire moss</name>
    <name type="synonym">Dicranum purpureum</name>
    <dbReference type="NCBI Taxonomy" id="3225"/>
    <lineage>
        <taxon>Eukaryota</taxon>
        <taxon>Viridiplantae</taxon>
        <taxon>Streptophyta</taxon>
        <taxon>Embryophyta</taxon>
        <taxon>Bryophyta</taxon>
        <taxon>Bryophytina</taxon>
        <taxon>Bryopsida</taxon>
        <taxon>Dicranidae</taxon>
        <taxon>Pseudoditrichales</taxon>
        <taxon>Ditrichaceae</taxon>
        <taxon>Ceratodon</taxon>
    </lineage>
</organism>
<protein>
    <recommendedName>
        <fullName evidence="3">Protein kinase domain-containing protein</fullName>
    </recommendedName>
</protein>
<gene>
    <name evidence="1" type="ORF">KC19_10G137500</name>
</gene>
<sequence>MEDAFLLSMTSIIEIIRDDGSSLGKYKVPPGGKPVSEVLDSIFMKHGLVGALVEDASIDLTKSDLLTAGHTYTFQPENLAKALSDPPAIMRRYKEQAPSSFDLHTVRRVQNHVDGPLFRCDRSHLGTLPGPLLHPIFGEFEDNLQNSTLLTREDHSFVKELCDTSIEFFKPESARQTEVFEVLGVYLKRRINQGAKIEDGSIMPCDGCIRGNSPFPIYAIFEVENELASTSTLKDFQGLAYYSRFCIEGKESTAFLFSTCPAFLIELRGPHIRVTAMTYQDQVTASFLTCVENIVHSNSMRLASVFKALKLGLDSLETFYDSIQGKAEGSKPLPFLDKFAPYSLWLNPNYKFKNSIGNKQLVFLAEDANKREVVIKFCRRYGDRVHRAWYDMGYAPELLEFQRLAGGFYLVAMEFLGDPWKTFFLLDDQEKTECRSVVLDALKKVHGLSVFGPENAGSVHGDAREWNIMVRRRNGGFEVKFIDFDWAGQHGVSTYPPQMNHVQIAWPNGVSDGMPMEQRHDVDIVSNPPGPSSYSWRRHV</sequence>
<dbReference type="InterPro" id="IPR011009">
    <property type="entry name" value="Kinase-like_dom_sf"/>
</dbReference>
<evidence type="ECO:0008006" key="3">
    <source>
        <dbReference type="Google" id="ProtNLM"/>
    </source>
</evidence>
<dbReference type="EMBL" id="CM026431">
    <property type="protein sequence ID" value="KAG0559901.1"/>
    <property type="molecule type" value="Genomic_DNA"/>
</dbReference>
<comment type="caution">
    <text evidence="1">The sequence shown here is derived from an EMBL/GenBank/DDBJ whole genome shotgun (WGS) entry which is preliminary data.</text>
</comment>
<keyword evidence="2" id="KW-1185">Reference proteome</keyword>
<evidence type="ECO:0000313" key="2">
    <source>
        <dbReference type="Proteomes" id="UP000822688"/>
    </source>
</evidence>
<reference evidence="1" key="1">
    <citation type="submission" date="2020-06" db="EMBL/GenBank/DDBJ databases">
        <title>WGS assembly of Ceratodon purpureus strain R40.</title>
        <authorList>
            <person name="Carey S.B."/>
            <person name="Jenkins J."/>
            <person name="Shu S."/>
            <person name="Lovell J.T."/>
            <person name="Sreedasyam A."/>
            <person name="Maumus F."/>
            <person name="Tiley G.P."/>
            <person name="Fernandez-Pozo N."/>
            <person name="Barry K."/>
            <person name="Chen C."/>
            <person name="Wang M."/>
            <person name="Lipzen A."/>
            <person name="Daum C."/>
            <person name="Saski C.A."/>
            <person name="Payton A.C."/>
            <person name="Mcbreen J.C."/>
            <person name="Conrad R.E."/>
            <person name="Kollar L.M."/>
            <person name="Olsson S."/>
            <person name="Huttunen S."/>
            <person name="Landis J.B."/>
            <person name="Wickett N.J."/>
            <person name="Johnson M.G."/>
            <person name="Rensing S.A."/>
            <person name="Grimwood J."/>
            <person name="Schmutz J."/>
            <person name="Mcdaniel S.F."/>
        </authorList>
    </citation>
    <scope>NUCLEOTIDE SEQUENCE</scope>
    <source>
        <strain evidence="1">R40</strain>
    </source>
</reference>
<name>A0A8T0GK74_CERPU</name>
<proteinExistence type="predicted"/>
<dbReference type="Proteomes" id="UP000822688">
    <property type="component" value="Chromosome 10"/>
</dbReference>
<evidence type="ECO:0000313" key="1">
    <source>
        <dbReference type="EMBL" id="KAG0559901.1"/>
    </source>
</evidence>
<dbReference type="SUPFAM" id="SSF56112">
    <property type="entry name" value="Protein kinase-like (PK-like)"/>
    <property type="match status" value="1"/>
</dbReference>
<accession>A0A8T0GK74</accession>
<dbReference type="AlphaFoldDB" id="A0A8T0GK74"/>